<protein>
    <submittedName>
        <fullName evidence="1">Rubrerythrin/uncharacterized protein YjbJ (UPF0337 family)</fullName>
    </submittedName>
</protein>
<dbReference type="EMBL" id="JACHIA010000011">
    <property type="protein sequence ID" value="MBB6071826.1"/>
    <property type="molecule type" value="Genomic_DNA"/>
</dbReference>
<organism evidence="1 2">
    <name type="scientific">Longimicrobium terrae</name>
    <dbReference type="NCBI Taxonomy" id="1639882"/>
    <lineage>
        <taxon>Bacteria</taxon>
        <taxon>Pseudomonadati</taxon>
        <taxon>Gemmatimonadota</taxon>
        <taxon>Longimicrobiia</taxon>
        <taxon>Longimicrobiales</taxon>
        <taxon>Longimicrobiaceae</taxon>
        <taxon>Longimicrobium</taxon>
    </lineage>
</organism>
<dbReference type="CDD" id="cd00657">
    <property type="entry name" value="Ferritin_like"/>
    <property type="match status" value="1"/>
</dbReference>
<dbReference type="InterPro" id="IPR012347">
    <property type="entry name" value="Ferritin-like"/>
</dbReference>
<dbReference type="InterPro" id="IPR009078">
    <property type="entry name" value="Ferritin-like_SF"/>
</dbReference>
<proteinExistence type="predicted"/>
<dbReference type="Gene3D" id="1.20.1260.10">
    <property type="match status" value="1"/>
</dbReference>
<dbReference type="RefSeq" id="WP_170035283.1">
    <property type="nucleotide sequence ID" value="NZ_JABDTL010000001.1"/>
</dbReference>
<dbReference type="Proteomes" id="UP000582837">
    <property type="component" value="Unassembled WGS sequence"/>
</dbReference>
<reference evidence="1 2" key="1">
    <citation type="submission" date="2020-08" db="EMBL/GenBank/DDBJ databases">
        <title>Genomic Encyclopedia of Type Strains, Phase IV (KMG-IV): sequencing the most valuable type-strain genomes for metagenomic binning, comparative biology and taxonomic classification.</title>
        <authorList>
            <person name="Goeker M."/>
        </authorList>
    </citation>
    <scope>NUCLEOTIDE SEQUENCE [LARGE SCALE GENOMIC DNA]</scope>
    <source>
        <strain evidence="1 2">DSM 29007</strain>
    </source>
</reference>
<gene>
    <name evidence="1" type="ORF">HNQ61_003486</name>
</gene>
<comment type="caution">
    <text evidence="1">The sequence shown here is derived from an EMBL/GenBank/DDBJ whole genome shotgun (WGS) entry which is preliminary data.</text>
</comment>
<dbReference type="AlphaFoldDB" id="A0A841H1K5"/>
<evidence type="ECO:0000313" key="1">
    <source>
        <dbReference type="EMBL" id="MBB6071826.1"/>
    </source>
</evidence>
<name>A0A841H1K5_9BACT</name>
<sequence>MDTDTTRLDAGHVPAATAEILDGLNDLLQLDHDAVGAYQIAMEKLQDRDNAAQIGGFLRDHERHIRELNELIADLGGTPKNQPHATGPFKLALQSLGGLAGDRGVLMAFRHNELQVRAKYDSYAAKANLWPTNIKRVVDGAALDEERHYRWVADAMKALGWGDGEGPELDAIDAARERAAVGAGTLNHAKELAGHAREAVVDATGQARERVADVAGQARDKAADVAEHARELSGQARERVVDAAAAVRNRISGMTGHGTERPGAYADAALGDGTYATYGTGTDRVAALRGRARDAGESFEHRYQERPLQTLAIAGIAGFVIGRLLR</sequence>
<keyword evidence="2" id="KW-1185">Reference proteome</keyword>
<evidence type="ECO:0000313" key="2">
    <source>
        <dbReference type="Proteomes" id="UP000582837"/>
    </source>
</evidence>
<accession>A0A841H1K5</accession>
<dbReference type="SUPFAM" id="SSF47240">
    <property type="entry name" value="Ferritin-like"/>
    <property type="match status" value="1"/>
</dbReference>